<gene>
    <name evidence="1" type="ORF">N7458_012310</name>
</gene>
<dbReference type="PANTHER" id="PTHR42057">
    <property type="entry name" value="F-BOX DOMAIN PROTEIN (AFU_ORTHOLOGUE AFUA_4G00200)"/>
    <property type="match status" value="1"/>
</dbReference>
<comment type="caution">
    <text evidence="1">The sequence shown here is derived from an EMBL/GenBank/DDBJ whole genome shotgun (WGS) entry which is preliminary data.</text>
</comment>
<organism evidence="1 2">
    <name type="scientific">Penicillium daleae</name>
    <dbReference type="NCBI Taxonomy" id="63821"/>
    <lineage>
        <taxon>Eukaryota</taxon>
        <taxon>Fungi</taxon>
        <taxon>Dikarya</taxon>
        <taxon>Ascomycota</taxon>
        <taxon>Pezizomycotina</taxon>
        <taxon>Eurotiomycetes</taxon>
        <taxon>Eurotiomycetidae</taxon>
        <taxon>Eurotiales</taxon>
        <taxon>Aspergillaceae</taxon>
        <taxon>Penicillium</taxon>
    </lineage>
</organism>
<dbReference type="Proteomes" id="UP001213681">
    <property type="component" value="Unassembled WGS sequence"/>
</dbReference>
<sequence>MAGTWLPMELCFQIIENVFDPSALFSFRLVNRAWNQAASKQLENVAYLSLDPQSQDDIEKRLSRKETRQSTKGIVICVPESDYFITRDSFGKILKTDETLEYRWELKKMFGQRIREFPNLVHIAVHFRPPPKRLGPYETTSDFKGLMIHHMMVDLFQALYGRRNRLEELSLHCLPAQAMLPSTSHGLDPEPYENTQKVLEDLKLKSLKLAYVGPGVWPPTDVPQWKIFEPPNCWIEPAQATLRHLSITCWGFYIVEWSRFGYSRGDMIPHLESLELRGCTFTSDLELKWILEHKNTLRSLKFDDCAILHCLQMDIGNSFDSRSRAQKVEKKDGLKMQLCQIRWQEWFHKIRAGLPHLNDFQFGSSRIRAPGEEGPVFKSERVKGPRFEQKPKFLFGLFPDRYLEMKQALERAPWILDPPVRKYKKRPQCDKADVVALRLLVKHTRQHVEENSTSDHAGYVEDLLGHVKPRENV</sequence>
<dbReference type="EMBL" id="JAPVEA010000009">
    <property type="protein sequence ID" value="KAJ5433154.1"/>
    <property type="molecule type" value="Genomic_DNA"/>
</dbReference>
<protein>
    <recommendedName>
        <fullName evidence="3">F-box domain-containing protein</fullName>
    </recommendedName>
</protein>
<accession>A0AAD6FXX8</accession>
<dbReference type="InterPro" id="IPR036047">
    <property type="entry name" value="F-box-like_dom_sf"/>
</dbReference>
<evidence type="ECO:0008006" key="3">
    <source>
        <dbReference type="Google" id="ProtNLM"/>
    </source>
</evidence>
<evidence type="ECO:0000313" key="2">
    <source>
        <dbReference type="Proteomes" id="UP001213681"/>
    </source>
</evidence>
<dbReference type="AlphaFoldDB" id="A0AAD6FXX8"/>
<dbReference type="SUPFAM" id="SSF52047">
    <property type="entry name" value="RNI-like"/>
    <property type="match status" value="1"/>
</dbReference>
<dbReference type="RefSeq" id="XP_056760446.1">
    <property type="nucleotide sequence ID" value="XM_056915692.1"/>
</dbReference>
<dbReference type="SUPFAM" id="SSF81383">
    <property type="entry name" value="F-box domain"/>
    <property type="match status" value="1"/>
</dbReference>
<reference evidence="1" key="2">
    <citation type="journal article" date="2023" name="IMA Fungus">
        <title>Comparative genomic study of the Penicillium genus elucidates a diverse pangenome and 15 lateral gene transfer events.</title>
        <authorList>
            <person name="Petersen C."/>
            <person name="Sorensen T."/>
            <person name="Nielsen M.R."/>
            <person name="Sondergaard T.E."/>
            <person name="Sorensen J.L."/>
            <person name="Fitzpatrick D.A."/>
            <person name="Frisvad J.C."/>
            <person name="Nielsen K.L."/>
        </authorList>
    </citation>
    <scope>NUCLEOTIDE SEQUENCE</scope>
    <source>
        <strain evidence="1">IBT 16125</strain>
    </source>
</reference>
<dbReference type="PANTHER" id="PTHR42057:SF2">
    <property type="entry name" value="F-BOX DOMAIN PROTEIN (AFU_ORTHOLOGUE AFUA_4G00200)-RELATED"/>
    <property type="match status" value="1"/>
</dbReference>
<name>A0AAD6FXX8_9EURO</name>
<keyword evidence="2" id="KW-1185">Reference proteome</keyword>
<proteinExistence type="predicted"/>
<reference evidence="1" key="1">
    <citation type="submission" date="2022-12" db="EMBL/GenBank/DDBJ databases">
        <authorList>
            <person name="Petersen C."/>
        </authorList>
    </citation>
    <scope>NUCLEOTIDE SEQUENCE</scope>
    <source>
        <strain evidence="1">IBT 16125</strain>
    </source>
</reference>
<evidence type="ECO:0000313" key="1">
    <source>
        <dbReference type="EMBL" id="KAJ5433154.1"/>
    </source>
</evidence>
<dbReference type="GeneID" id="81605935"/>